<dbReference type="SUPFAM" id="SSF53474">
    <property type="entry name" value="alpha/beta-Hydrolases"/>
    <property type="match status" value="1"/>
</dbReference>
<evidence type="ECO:0000313" key="2">
    <source>
        <dbReference type="Proteomes" id="UP000831495"/>
    </source>
</evidence>
<organism evidence="1 2">
    <name type="scientific">Bombilactobacillus folatiphilus</name>
    <dbReference type="NCBI Taxonomy" id="2923362"/>
    <lineage>
        <taxon>Bacteria</taxon>
        <taxon>Bacillati</taxon>
        <taxon>Bacillota</taxon>
        <taxon>Bacilli</taxon>
        <taxon>Lactobacillales</taxon>
        <taxon>Lactobacillaceae</taxon>
        <taxon>Bombilactobacillus</taxon>
    </lineage>
</organism>
<keyword evidence="1" id="KW-0378">Hydrolase</keyword>
<protein>
    <submittedName>
        <fullName evidence="1">Alpha/beta hydrolase</fullName>
    </submittedName>
</protein>
<evidence type="ECO:0000313" key="1">
    <source>
        <dbReference type="EMBL" id="UQS82210.1"/>
    </source>
</evidence>
<dbReference type="Pfam" id="PF06028">
    <property type="entry name" value="DUF915"/>
    <property type="match status" value="1"/>
</dbReference>
<dbReference type="Gene3D" id="3.40.50.1820">
    <property type="entry name" value="alpha/beta hydrolase"/>
    <property type="match status" value="1"/>
</dbReference>
<name>A0ABY4P9D2_9LACO</name>
<dbReference type="Proteomes" id="UP000831495">
    <property type="component" value="Chromosome"/>
</dbReference>
<dbReference type="EMBL" id="CP093366">
    <property type="protein sequence ID" value="UQS82210.1"/>
    <property type="molecule type" value="Genomic_DNA"/>
</dbReference>
<accession>A0ABY4P9D2</accession>
<dbReference type="InterPro" id="IPR010315">
    <property type="entry name" value="DUF915_hydro-like"/>
</dbReference>
<keyword evidence="2" id="KW-1185">Reference proteome</keyword>
<dbReference type="GO" id="GO:0016787">
    <property type="term" value="F:hydrolase activity"/>
    <property type="evidence" value="ECO:0007669"/>
    <property type="project" value="UniProtKB-KW"/>
</dbReference>
<dbReference type="InterPro" id="IPR029058">
    <property type="entry name" value="AB_hydrolase_fold"/>
</dbReference>
<gene>
    <name evidence="1" type="ORF">MOO45_00505</name>
</gene>
<sequence>MSAWRYLHQQLDNKQTATIPICKLDQTISVTSSQEQIPTFYIHGFRGGNYTTEKMVGSAQKVTGSPVFLRATVDWHSKINYSGYWSTARYPIVQLIFQDRWIPSALMERWFNQILNDLSQRYHFQNYNAIAHSLGAVAVISQLIHTYNQPLPQINRLALIAGPFDGLVAFGDLPNINPLDASGKPAFMTPKYLWMYLNRHKIPANALVLNIYGNINDHSNTDKYVSVSSARSIKYILQDQVREFQEYNALGNSGEHSKMHDDKHVLHKINTFIYPEFTVSRSDYA</sequence>
<reference evidence="1" key="1">
    <citation type="journal article" date="2022" name="Int. J. Syst. Evol. Microbiol.">
        <title>Apilactobacillus apisilvae sp. nov., Nicolia spurrieriana gen. nov. sp. nov., Bombilactobacillus folatiphilus sp. nov. and Bombilactobacillus thymidiniphilus sp. nov., four new lactic acid bacterial isolates from stingless bees Tetragonula carbonaria and Austroplebeia australis.</title>
        <authorList>
            <person name="Oliphant S.A."/>
            <person name="Watson-Haigh N.S."/>
            <person name="Sumby K.M."/>
            <person name="Gardner J."/>
            <person name="Groom S."/>
            <person name="Jiranek V."/>
        </authorList>
    </citation>
    <scope>NUCLEOTIDE SEQUENCE</scope>
    <source>
        <strain evidence="1">SG4_D2</strain>
    </source>
</reference>
<proteinExistence type="predicted"/>
<dbReference type="RefSeq" id="WP_249514480.1">
    <property type="nucleotide sequence ID" value="NZ_CP093366.1"/>
</dbReference>